<dbReference type="CDD" id="cd00130">
    <property type="entry name" value="PAS"/>
    <property type="match status" value="2"/>
</dbReference>
<keyword evidence="16" id="KW-1185">Reference proteome</keyword>
<dbReference type="SMART" id="SM00091">
    <property type="entry name" value="PAS"/>
    <property type="match status" value="2"/>
</dbReference>
<dbReference type="InterPro" id="IPR029787">
    <property type="entry name" value="Nucleotide_cyclase"/>
</dbReference>
<evidence type="ECO:0000256" key="2">
    <source>
        <dbReference type="ARBA" id="ARBA00022475"/>
    </source>
</evidence>
<dbReference type="PANTHER" id="PTHR44757:SF2">
    <property type="entry name" value="BIOFILM ARCHITECTURE MAINTENANCE PROTEIN MBAA"/>
    <property type="match status" value="1"/>
</dbReference>
<dbReference type="FunFam" id="3.20.20.450:FF:000001">
    <property type="entry name" value="Cyclic di-GMP phosphodiesterase yahA"/>
    <property type="match status" value="1"/>
</dbReference>
<evidence type="ECO:0000256" key="9">
    <source>
        <dbReference type="ARBA" id="ARBA00023136"/>
    </source>
</evidence>
<dbReference type="InterPro" id="IPR000014">
    <property type="entry name" value="PAS"/>
</dbReference>
<feature type="domain" description="PAS" evidence="11">
    <location>
        <begin position="245"/>
        <end position="284"/>
    </location>
</feature>
<dbReference type="GO" id="GO:0071111">
    <property type="term" value="F:cyclic-guanylate-specific phosphodiesterase activity"/>
    <property type="evidence" value="ECO:0007669"/>
    <property type="project" value="UniProtKB-EC"/>
</dbReference>
<dbReference type="Gene3D" id="3.20.20.450">
    <property type="entry name" value="EAL domain"/>
    <property type="match status" value="1"/>
</dbReference>
<dbReference type="Proteomes" id="UP000245081">
    <property type="component" value="Unassembled WGS sequence"/>
</dbReference>
<keyword evidence="7" id="KW-0547">Nucleotide-binding</keyword>
<dbReference type="Gene3D" id="3.30.70.270">
    <property type="match status" value="1"/>
</dbReference>
<organism evidence="15 16">
    <name type="scientific">Novimethylophilus kurashikiensis</name>
    <dbReference type="NCBI Taxonomy" id="1825523"/>
    <lineage>
        <taxon>Bacteria</taxon>
        <taxon>Pseudomonadati</taxon>
        <taxon>Pseudomonadota</taxon>
        <taxon>Betaproteobacteria</taxon>
        <taxon>Nitrosomonadales</taxon>
        <taxon>Methylophilaceae</taxon>
        <taxon>Novimethylophilus</taxon>
    </lineage>
</organism>
<evidence type="ECO:0000259" key="12">
    <source>
        <dbReference type="PROSITE" id="PS50113"/>
    </source>
</evidence>
<feature type="domain" description="PAC" evidence="12">
    <location>
        <begin position="190"/>
        <end position="242"/>
    </location>
</feature>
<keyword evidence="4" id="KW-0808">Transferase</keyword>
<dbReference type="InterPro" id="IPR000160">
    <property type="entry name" value="GGDEF_dom"/>
</dbReference>
<dbReference type="Pfam" id="PF08447">
    <property type="entry name" value="PAS_3"/>
    <property type="match status" value="1"/>
</dbReference>
<dbReference type="Gene3D" id="3.30.450.20">
    <property type="entry name" value="PAS domain"/>
    <property type="match status" value="3"/>
</dbReference>
<dbReference type="SUPFAM" id="SSF55785">
    <property type="entry name" value="PYP-like sensor domain (PAS domain)"/>
    <property type="match status" value="3"/>
</dbReference>
<keyword evidence="6" id="KW-0677">Repeat</keyword>
<dbReference type="SMART" id="SM00267">
    <property type="entry name" value="GGDEF"/>
    <property type="match status" value="1"/>
</dbReference>
<dbReference type="FunFam" id="3.30.70.270:FF:000001">
    <property type="entry name" value="Diguanylate cyclase domain protein"/>
    <property type="match status" value="1"/>
</dbReference>
<evidence type="ECO:0000256" key="1">
    <source>
        <dbReference type="ARBA" id="ARBA00004429"/>
    </source>
</evidence>
<dbReference type="InterPro" id="IPR052155">
    <property type="entry name" value="Biofilm_reg_signaling"/>
</dbReference>
<dbReference type="PANTHER" id="PTHR44757">
    <property type="entry name" value="DIGUANYLATE CYCLASE DGCP"/>
    <property type="match status" value="1"/>
</dbReference>
<dbReference type="InterPro" id="IPR001633">
    <property type="entry name" value="EAL_dom"/>
</dbReference>
<dbReference type="PROSITE" id="PS50883">
    <property type="entry name" value="EAL"/>
    <property type="match status" value="1"/>
</dbReference>
<dbReference type="GO" id="GO:0005886">
    <property type="term" value="C:plasma membrane"/>
    <property type="evidence" value="ECO:0007669"/>
    <property type="project" value="UniProtKB-SubCell"/>
</dbReference>
<dbReference type="InterPro" id="IPR013655">
    <property type="entry name" value="PAS_fold_3"/>
</dbReference>
<evidence type="ECO:0000313" key="15">
    <source>
        <dbReference type="EMBL" id="GBG15089.1"/>
    </source>
</evidence>
<gene>
    <name evidence="15" type="ORF">NMK_2691</name>
</gene>
<dbReference type="InterPro" id="IPR035965">
    <property type="entry name" value="PAS-like_dom_sf"/>
</dbReference>
<comment type="subcellular location">
    <subcellularLocation>
        <location evidence="1">Cell inner membrane</location>
        <topology evidence="1">Multi-pass membrane protein</topology>
    </subcellularLocation>
</comment>
<dbReference type="AlphaFoldDB" id="A0A2R5FB97"/>
<keyword evidence="5" id="KW-0812">Transmembrane</keyword>
<proteinExistence type="predicted"/>
<dbReference type="InterPro" id="IPR000700">
    <property type="entry name" value="PAS-assoc_C"/>
</dbReference>
<dbReference type="FunFam" id="2.10.70.100:FF:000001">
    <property type="entry name" value="Sensory transduction histidine kinase"/>
    <property type="match status" value="1"/>
</dbReference>
<dbReference type="GO" id="GO:0000166">
    <property type="term" value="F:nucleotide binding"/>
    <property type="evidence" value="ECO:0007669"/>
    <property type="project" value="UniProtKB-KW"/>
</dbReference>
<evidence type="ECO:0000256" key="6">
    <source>
        <dbReference type="ARBA" id="ARBA00022737"/>
    </source>
</evidence>
<dbReference type="Pfam" id="PF00563">
    <property type="entry name" value="EAL"/>
    <property type="match status" value="1"/>
</dbReference>
<dbReference type="CDD" id="cd01949">
    <property type="entry name" value="GGDEF"/>
    <property type="match status" value="1"/>
</dbReference>
<dbReference type="InterPro" id="IPR001610">
    <property type="entry name" value="PAC"/>
</dbReference>
<evidence type="ECO:0000256" key="10">
    <source>
        <dbReference type="ARBA" id="ARBA00051114"/>
    </source>
</evidence>
<comment type="catalytic activity">
    <reaction evidence="10">
        <text>3',3'-c-di-GMP + H2O = 5'-phosphoguanylyl(3'-&gt;5')guanosine + H(+)</text>
        <dbReference type="Rhea" id="RHEA:24902"/>
        <dbReference type="ChEBI" id="CHEBI:15377"/>
        <dbReference type="ChEBI" id="CHEBI:15378"/>
        <dbReference type="ChEBI" id="CHEBI:58754"/>
        <dbReference type="ChEBI" id="CHEBI:58805"/>
        <dbReference type="EC" id="3.1.4.52"/>
    </reaction>
    <physiologicalReaction direction="left-to-right" evidence="10">
        <dbReference type="Rhea" id="RHEA:24903"/>
    </physiologicalReaction>
</comment>
<keyword evidence="8" id="KW-1133">Transmembrane helix</keyword>
<keyword evidence="9" id="KW-0472">Membrane</keyword>
<dbReference type="NCBIfam" id="TIGR00254">
    <property type="entry name" value="GGDEF"/>
    <property type="match status" value="1"/>
</dbReference>
<evidence type="ECO:0000256" key="5">
    <source>
        <dbReference type="ARBA" id="ARBA00022692"/>
    </source>
</evidence>
<protein>
    <recommendedName>
        <fullName evidence="17">Diguanylate cyclase</fullName>
    </recommendedName>
</protein>
<dbReference type="Pfam" id="PF13426">
    <property type="entry name" value="PAS_9"/>
    <property type="match status" value="2"/>
</dbReference>
<evidence type="ECO:0000256" key="8">
    <source>
        <dbReference type="ARBA" id="ARBA00022989"/>
    </source>
</evidence>
<feature type="domain" description="EAL" evidence="13">
    <location>
        <begin position="535"/>
        <end position="790"/>
    </location>
</feature>
<evidence type="ECO:0000256" key="4">
    <source>
        <dbReference type="ARBA" id="ARBA00022679"/>
    </source>
</evidence>
<accession>A0A2R5FB97</accession>
<evidence type="ECO:0000313" key="16">
    <source>
        <dbReference type="Proteomes" id="UP000245081"/>
    </source>
</evidence>
<dbReference type="SMART" id="SM00086">
    <property type="entry name" value="PAC"/>
    <property type="match status" value="2"/>
</dbReference>
<dbReference type="EMBL" id="BDOQ01000013">
    <property type="protein sequence ID" value="GBG15089.1"/>
    <property type="molecule type" value="Genomic_DNA"/>
</dbReference>
<dbReference type="GO" id="GO:0071732">
    <property type="term" value="P:cellular response to nitric oxide"/>
    <property type="evidence" value="ECO:0007669"/>
    <property type="project" value="UniProtKB-ARBA"/>
</dbReference>
<evidence type="ECO:0000259" key="13">
    <source>
        <dbReference type="PROSITE" id="PS50883"/>
    </source>
</evidence>
<dbReference type="PROSITE" id="PS50112">
    <property type="entry name" value="PAS"/>
    <property type="match status" value="1"/>
</dbReference>
<keyword evidence="3" id="KW-0997">Cell inner membrane</keyword>
<dbReference type="Pfam" id="PF00990">
    <property type="entry name" value="GGDEF"/>
    <property type="match status" value="1"/>
</dbReference>
<dbReference type="InterPro" id="IPR043128">
    <property type="entry name" value="Rev_trsase/Diguanyl_cyclase"/>
</dbReference>
<dbReference type="SUPFAM" id="SSF141868">
    <property type="entry name" value="EAL domain-like"/>
    <property type="match status" value="1"/>
</dbReference>
<dbReference type="PROSITE" id="PS50113">
    <property type="entry name" value="PAC"/>
    <property type="match status" value="1"/>
</dbReference>
<dbReference type="SUPFAM" id="SSF55073">
    <property type="entry name" value="Nucleotide cyclase"/>
    <property type="match status" value="1"/>
</dbReference>
<dbReference type="Gene3D" id="2.10.70.100">
    <property type="match status" value="1"/>
</dbReference>
<keyword evidence="2" id="KW-1003">Cell membrane</keyword>
<dbReference type="CDD" id="cd01948">
    <property type="entry name" value="EAL"/>
    <property type="match status" value="1"/>
</dbReference>
<evidence type="ECO:0000256" key="3">
    <source>
        <dbReference type="ARBA" id="ARBA00022519"/>
    </source>
</evidence>
<dbReference type="NCBIfam" id="TIGR00229">
    <property type="entry name" value="sensory_box"/>
    <property type="match status" value="2"/>
</dbReference>
<dbReference type="PROSITE" id="PS50887">
    <property type="entry name" value="GGDEF"/>
    <property type="match status" value="1"/>
</dbReference>
<feature type="domain" description="GGDEF" evidence="14">
    <location>
        <begin position="393"/>
        <end position="526"/>
    </location>
</feature>
<dbReference type="GO" id="GO:0016740">
    <property type="term" value="F:transferase activity"/>
    <property type="evidence" value="ECO:0007669"/>
    <property type="project" value="UniProtKB-KW"/>
</dbReference>
<evidence type="ECO:0000259" key="14">
    <source>
        <dbReference type="PROSITE" id="PS50887"/>
    </source>
</evidence>
<dbReference type="SMART" id="SM00052">
    <property type="entry name" value="EAL"/>
    <property type="match status" value="1"/>
</dbReference>
<evidence type="ECO:0000259" key="11">
    <source>
        <dbReference type="PROSITE" id="PS50112"/>
    </source>
</evidence>
<sequence>MDGEAYAPPIFLADPNNRFQLIYVNRACLNFGIQIDAQFGKTLTECIPTITQDKLDELWAKVCKSGKATLLTDFQKSHETVLSIELSLSQMVHAGKNLMFGCIRDTSEQGAILHARVALEDAQRIAHIGSWDVDILNDVLTWSDETFRIWEIDKTKFEATFAAFVETVHPDDREKVVHNYNQSLINKTLYQVEHRLLFPDGRVKYIQERGEPFYDDDGRPIRFIGTSLDVTERKRFEELVALQNHALDHMGEAVYLVDEDAHILHVNNAACKMLGYTQEELLTRRVCDLDPNYDPATWHHHWNDLLNQKTITLETLHRSKSGALVPIEVNANAIEYEGRRVNFALVRDITERKRIEAQIQHQASYDALTGLPNRRLFGDRLREKISTAERSGSNVAILFIDLDRFKEVNDTLGHHYGDQLLIQAAQRIQRCVRESDTLARMGGDEFVLILPDVTEISHLGRVAQSIIDVMASPFDVDSQISYVSASIGIASYPSDVDSFEGLISAADQAMYFAKERGRNCFSFFTPAMQKQVQQRLSLANDLREAMSKDQLQIHLQPIVDIVSGQVVKAEALVRWKHPKHGMVSPDKFIPIAEEMGLIHEIGDWVFRQAAEAMSLWLAKATGNDCCQISVNISARQFMHSDIGNSWVDYLSAIHLPPSHVVIEITESLLLGDEADVMVKLQRLREAGMQLALDDFGTGYSAMSYLKKFNIDYLKIDRSFVRDLESDPNDRAIAEAIVVMAHRLGLRTIAEGVETEHQKDILAQVGCDYVQGYLYAKPMPVEEFFAFLEAK</sequence>
<comment type="caution">
    <text evidence="15">The sequence shown here is derived from an EMBL/GenBank/DDBJ whole genome shotgun (WGS) entry which is preliminary data.</text>
</comment>
<name>A0A2R5FB97_9PROT</name>
<evidence type="ECO:0000256" key="7">
    <source>
        <dbReference type="ARBA" id="ARBA00022741"/>
    </source>
</evidence>
<dbReference type="InterPro" id="IPR035919">
    <property type="entry name" value="EAL_sf"/>
</dbReference>
<reference evidence="15 16" key="1">
    <citation type="journal article" date="2018" name="Environ. Microbiol.">
        <title>Isolation and genomic characterization of Novimethylophilus kurashikiensis gen. nov. sp. nov., a new lanthanide-dependent methylotrophic species of Methylophilaceae.</title>
        <authorList>
            <person name="Lv H."/>
            <person name="Sahin N."/>
            <person name="Tani A."/>
        </authorList>
    </citation>
    <scope>NUCLEOTIDE SEQUENCE [LARGE SCALE GENOMIC DNA]</scope>
    <source>
        <strain evidence="15 16">La2-4</strain>
    </source>
</reference>
<evidence type="ECO:0008006" key="17">
    <source>
        <dbReference type="Google" id="ProtNLM"/>
    </source>
</evidence>